<keyword evidence="2" id="KW-1185">Reference proteome</keyword>
<dbReference type="EMBL" id="KZ305019">
    <property type="protein sequence ID" value="PIA63025.1"/>
    <property type="molecule type" value="Genomic_DNA"/>
</dbReference>
<evidence type="ECO:0000313" key="2">
    <source>
        <dbReference type="Proteomes" id="UP000230069"/>
    </source>
</evidence>
<organism evidence="1 2">
    <name type="scientific">Aquilegia coerulea</name>
    <name type="common">Rocky mountain columbine</name>
    <dbReference type="NCBI Taxonomy" id="218851"/>
    <lineage>
        <taxon>Eukaryota</taxon>
        <taxon>Viridiplantae</taxon>
        <taxon>Streptophyta</taxon>
        <taxon>Embryophyta</taxon>
        <taxon>Tracheophyta</taxon>
        <taxon>Spermatophyta</taxon>
        <taxon>Magnoliopsida</taxon>
        <taxon>Ranunculales</taxon>
        <taxon>Ranunculaceae</taxon>
        <taxon>Thalictroideae</taxon>
        <taxon>Aquilegia</taxon>
    </lineage>
</organism>
<dbReference type="AlphaFoldDB" id="A0A2G5F4T9"/>
<sequence>MTSSSNNQSSGHERACRLTNTIHSEVVPCLPLPSLPVFCGSNDQDLRLFDESTTSRSLDRNEVVSQASRIADLLKDTDVSYLNLRDGPSTIPHSSKYSSILFKEVLQNNSAAFECSVPAKQMSLNEPVTIRSLGVRFVYQP</sequence>
<proteinExistence type="predicted"/>
<dbReference type="InterPro" id="IPR033031">
    <property type="entry name" value="Scc2/Nipped-B"/>
</dbReference>
<dbReference type="GO" id="GO:1990414">
    <property type="term" value="P:replication-born double-strand break repair via sister chromatid exchange"/>
    <property type="evidence" value="ECO:0007669"/>
    <property type="project" value="TreeGrafter"/>
</dbReference>
<dbReference type="InParanoid" id="A0A2G5F4T9"/>
<dbReference type="GO" id="GO:0010468">
    <property type="term" value="P:regulation of gene expression"/>
    <property type="evidence" value="ECO:0007669"/>
    <property type="project" value="InterPro"/>
</dbReference>
<reference evidence="1 2" key="1">
    <citation type="submission" date="2017-09" db="EMBL/GenBank/DDBJ databases">
        <title>WGS assembly of Aquilegia coerulea Goldsmith.</title>
        <authorList>
            <person name="Hodges S."/>
            <person name="Kramer E."/>
            <person name="Nordborg M."/>
            <person name="Tomkins J."/>
            <person name="Borevitz J."/>
            <person name="Derieg N."/>
            <person name="Yan J."/>
            <person name="Mihaltcheva S."/>
            <person name="Hayes R.D."/>
            <person name="Rokhsar D."/>
        </authorList>
    </citation>
    <scope>NUCLEOTIDE SEQUENCE [LARGE SCALE GENOMIC DNA]</scope>
    <source>
        <strain evidence="2">cv. Goldsmith</strain>
    </source>
</reference>
<dbReference type="STRING" id="218851.A0A2G5F4T9"/>
<dbReference type="GO" id="GO:0003682">
    <property type="term" value="F:chromatin binding"/>
    <property type="evidence" value="ECO:0007669"/>
    <property type="project" value="TreeGrafter"/>
</dbReference>
<dbReference type="OrthoDB" id="418242at2759"/>
<dbReference type="GO" id="GO:0034087">
    <property type="term" value="P:establishment of mitotic sister chromatid cohesion"/>
    <property type="evidence" value="ECO:0007669"/>
    <property type="project" value="TreeGrafter"/>
</dbReference>
<protein>
    <submittedName>
        <fullName evidence="1">Uncharacterized protein</fullName>
    </submittedName>
</protein>
<dbReference type="GO" id="GO:0061775">
    <property type="term" value="F:cohesin loader activity"/>
    <property type="evidence" value="ECO:0007669"/>
    <property type="project" value="InterPro"/>
</dbReference>
<dbReference type="PANTHER" id="PTHR21704">
    <property type="entry name" value="NIPPED-B-LIKE PROTEIN DELANGIN SCC2-RELATED"/>
    <property type="match status" value="1"/>
</dbReference>
<name>A0A2G5F4T9_AQUCA</name>
<dbReference type="GO" id="GO:0071169">
    <property type="term" value="P:establishment of protein localization to chromatin"/>
    <property type="evidence" value="ECO:0007669"/>
    <property type="project" value="TreeGrafter"/>
</dbReference>
<dbReference type="PANTHER" id="PTHR21704:SF18">
    <property type="entry name" value="NIPPED-B-LIKE PROTEIN"/>
    <property type="match status" value="1"/>
</dbReference>
<evidence type="ECO:0000313" key="1">
    <source>
        <dbReference type="EMBL" id="PIA63025.1"/>
    </source>
</evidence>
<dbReference type="GO" id="GO:0140588">
    <property type="term" value="P:chromatin looping"/>
    <property type="evidence" value="ECO:0007669"/>
    <property type="project" value="InterPro"/>
</dbReference>
<dbReference type="GO" id="GO:0090694">
    <property type="term" value="C:Scc2-Scc4 cohesin loading complex"/>
    <property type="evidence" value="ECO:0007669"/>
    <property type="project" value="TreeGrafter"/>
</dbReference>
<gene>
    <name evidence="1" type="ORF">AQUCO_00200801v1</name>
</gene>
<dbReference type="Proteomes" id="UP000230069">
    <property type="component" value="Unassembled WGS sequence"/>
</dbReference>
<accession>A0A2G5F4T9</accession>